<keyword evidence="2" id="KW-1185">Reference proteome</keyword>
<sequence>MSIRSCKSIESRGQPNPSDRRGHRAPLVSTSTGHLGYDLTTPRVISPPPTSRSPPPRPDRLSLRLRSNSGLSLHTNASALSQYTDYSKDSRVYPYSSVYDLPLDEGEVSPSLQRSMPWPAGDLSCCPSLPETLDADSFRTALHDPVIARGFRRHCREQGYGGDFEFLMKVREYTESTNELASILTDISTSFITSGATHSLSLPLMVSRALNTDVKRIAHSILPSLEAVFLESRSHIERHMVSTIFPDFVKRQLIHCTATALSLSPFNMTSYKPEFPGLGKSFCIIEASGSIVTAVTDSFLAITGCPLQEAVHQQCKFLQGPHADIVLGEGHAATGLLLNSRKESWDLCFIYPLRDQKGHLRCWLGAQVNISGSVRTREDLIRALDYACCPDLASDSGSHTKSEGSSRKGVSAETKSERDRSIHSREGSRSSTSRSRFLQQFRKSHRNPFSTLTSAGSSDYIVSSAGTQSTRDNAFSAQRFQSRTQIPNSPTTYSYHILLKRSASHISSIHQRQPTPSGTRKKHNFKLHIMFYSDEVASLLSISSDITEMDIFRVLADKSHSPSVTKSFKSTIRERIACGKSTSVELIVDTNHRSNVKQKGTVGAGKSVATDWDSFRSESSARFDKKLARGLKQEKIVSHWAPLRNADGDVELVVLILTPPI</sequence>
<gene>
    <name evidence="1" type="ORF">F4821DRAFT_144441</name>
</gene>
<organism evidence="1 2">
    <name type="scientific">Hypoxylon rubiginosum</name>
    <dbReference type="NCBI Taxonomy" id="110542"/>
    <lineage>
        <taxon>Eukaryota</taxon>
        <taxon>Fungi</taxon>
        <taxon>Dikarya</taxon>
        <taxon>Ascomycota</taxon>
        <taxon>Pezizomycotina</taxon>
        <taxon>Sordariomycetes</taxon>
        <taxon>Xylariomycetidae</taxon>
        <taxon>Xylariales</taxon>
        <taxon>Hypoxylaceae</taxon>
        <taxon>Hypoxylon</taxon>
    </lineage>
</organism>
<dbReference type="Proteomes" id="UP001497680">
    <property type="component" value="Unassembled WGS sequence"/>
</dbReference>
<evidence type="ECO:0000313" key="2">
    <source>
        <dbReference type="Proteomes" id="UP001497680"/>
    </source>
</evidence>
<comment type="caution">
    <text evidence="1">The sequence shown here is derived from an EMBL/GenBank/DDBJ whole genome shotgun (WGS) entry which is preliminary data.</text>
</comment>
<dbReference type="EMBL" id="MU394322">
    <property type="protein sequence ID" value="KAI6085700.1"/>
    <property type="molecule type" value="Genomic_DNA"/>
</dbReference>
<accession>A0ACC0CZG6</accession>
<evidence type="ECO:0000313" key="1">
    <source>
        <dbReference type="EMBL" id="KAI6085700.1"/>
    </source>
</evidence>
<reference evidence="1 2" key="1">
    <citation type="journal article" date="2022" name="New Phytol.">
        <title>Ecological generalism drives hyperdiversity of secondary metabolite gene clusters in xylarialean endophytes.</title>
        <authorList>
            <person name="Franco M.E.E."/>
            <person name="Wisecaver J.H."/>
            <person name="Arnold A.E."/>
            <person name="Ju Y.M."/>
            <person name="Slot J.C."/>
            <person name="Ahrendt S."/>
            <person name="Moore L.P."/>
            <person name="Eastman K.E."/>
            <person name="Scott K."/>
            <person name="Konkel Z."/>
            <person name="Mondo S.J."/>
            <person name="Kuo A."/>
            <person name="Hayes R.D."/>
            <person name="Haridas S."/>
            <person name="Andreopoulos B."/>
            <person name="Riley R."/>
            <person name="LaButti K."/>
            <person name="Pangilinan J."/>
            <person name="Lipzen A."/>
            <person name="Amirebrahimi M."/>
            <person name="Yan J."/>
            <person name="Adam C."/>
            <person name="Keymanesh K."/>
            <person name="Ng V."/>
            <person name="Louie K."/>
            <person name="Northen T."/>
            <person name="Drula E."/>
            <person name="Henrissat B."/>
            <person name="Hsieh H.M."/>
            <person name="Youens-Clark K."/>
            <person name="Lutzoni F."/>
            <person name="Miadlikowska J."/>
            <person name="Eastwood D.C."/>
            <person name="Hamelin R.C."/>
            <person name="Grigoriev I.V."/>
            <person name="U'Ren J.M."/>
        </authorList>
    </citation>
    <scope>NUCLEOTIDE SEQUENCE [LARGE SCALE GENOMIC DNA]</scope>
    <source>
        <strain evidence="1 2">ER1909</strain>
    </source>
</reference>
<name>A0ACC0CZG6_9PEZI</name>
<proteinExistence type="predicted"/>
<protein>
    <submittedName>
        <fullName evidence="1">Uncharacterized protein</fullName>
    </submittedName>
</protein>